<name>A0A3B1CNR9_9ZZZZ</name>
<evidence type="ECO:0000313" key="8">
    <source>
        <dbReference type="EMBL" id="VAX24330.1"/>
    </source>
</evidence>
<dbReference type="AlphaFoldDB" id="A0A3B1CNR9"/>
<accession>A0A3B1CNR9</accession>
<dbReference type="SUPFAM" id="SSF54211">
    <property type="entry name" value="Ribosomal protein S5 domain 2-like"/>
    <property type="match status" value="1"/>
</dbReference>
<dbReference type="GO" id="GO:0042352">
    <property type="term" value="P:GDP-L-fucose salvage"/>
    <property type="evidence" value="ECO:0007669"/>
    <property type="project" value="TreeGrafter"/>
</dbReference>
<keyword evidence="1" id="KW-0808">Transferase</keyword>
<keyword evidence="4" id="KW-0067">ATP-binding</keyword>
<gene>
    <name evidence="8" type="ORF">MNBD_NITROSPINAE01-131</name>
</gene>
<keyword evidence="3 8" id="KW-0418">Kinase</keyword>
<dbReference type="EMBL" id="UOGC01000164">
    <property type="protein sequence ID" value="VAX24330.1"/>
    <property type="molecule type" value="Genomic_DNA"/>
</dbReference>
<dbReference type="PANTHER" id="PTHR32463">
    <property type="entry name" value="L-FUCOSE KINASE"/>
    <property type="match status" value="1"/>
</dbReference>
<organism evidence="8">
    <name type="scientific">hydrothermal vent metagenome</name>
    <dbReference type="NCBI Taxonomy" id="652676"/>
    <lineage>
        <taxon>unclassified sequences</taxon>
        <taxon>metagenomes</taxon>
        <taxon>ecological metagenomes</taxon>
    </lineage>
</organism>
<dbReference type="GO" id="GO:0005524">
    <property type="term" value="F:ATP binding"/>
    <property type="evidence" value="ECO:0007669"/>
    <property type="project" value="UniProtKB-KW"/>
</dbReference>
<evidence type="ECO:0000256" key="1">
    <source>
        <dbReference type="ARBA" id="ARBA00022679"/>
    </source>
</evidence>
<comment type="similarity">
    <text evidence="5">Belongs to the GHMP kinase family.</text>
</comment>
<proteinExistence type="inferred from homology"/>
<dbReference type="InterPro" id="IPR036554">
    <property type="entry name" value="GHMP_kinase_C_sf"/>
</dbReference>
<evidence type="ECO:0000256" key="2">
    <source>
        <dbReference type="ARBA" id="ARBA00022741"/>
    </source>
</evidence>
<dbReference type="InterPro" id="IPR001174">
    <property type="entry name" value="HddA/FKP"/>
</dbReference>
<dbReference type="InterPro" id="IPR006204">
    <property type="entry name" value="GHMP_kinase_N_dom"/>
</dbReference>
<evidence type="ECO:0000259" key="7">
    <source>
        <dbReference type="Pfam" id="PF08544"/>
    </source>
</evidence>
<feature type="domain" description="GHMP kinase N-terminal" evidence="6">
    <location>
        <begin position="92"/>
        <end position="168"/>
    </location>
</feature>
<protein>
    <submittedName>
        <fullName evidence="8">D,D-heptose 7-phosphate kinase</fullName>
    </submittedName>
</protein>
<dbReference type="PANTHER" id="PTHR32463:SF0">
    <property type="entry name" value="L-FUCOSE KINASE"/>
    <property type="match status" value="1"/>
</dbReference>
<dbReference type="PRINTS" id="PR00960">
    <property type="entry name" value="LMBPPROTEIN"/>
</dbReference>
<keyword evidence="2" id="KW-0547">Nucleotide-binding</keyword>
<evidence type="ECO:0000256" key="5">
    <source>
        <dbReference type="ARBA" id="ARBA00038121"/>
    </source>
</evidence>
<dbReference type="Gene3D" id="3.30.230.120">
    <property type="match status" value="1"/>
</dbReference>
<reference evidence="8" key="1">
    <citation type="submission" date="2018-06" db="EMBL/GenBank/DDBJ databases">
        <authorList>
            <person name="Zhirakovskaya E."/>
        </authorList>
    </citation>
    <scope>NUCLEOTIDE SEQUENCE</scope>
</reference>
<feature type="domain" description="GHMP kinase C-terminal" evidence="7">
    <location>
        <begin position="240"/>
        <end position="319"/>
    </location>
</feature>
<dbReference type="GO" id="GO:0050201">
    <property type="term" value="F:fucokinase activity"/>
    <property type="evidence" value="ECO:0007669"/>
    <property type="project" value="TreeGrafter"/>
</dbReference>
<evidence type="ECO:0000259" key="6">
    <source>
        <dbReference type="Pfam" id="PF00288"/>
    </source>
</evidence>
<evidence type="ECO:0000256" key="4">
    <source>
        <dbReference type="ARBA" id="ARBA00022840"/>
    </source>
</evidence>
<dbReference type="InterPro" id="IPR013750">
    <property type="entry name" value="GHMP_kinase_C_dom"/>
</dbReference>
<sequence>MSSLKKVIATAPTRIDLAGGTLDIWPLNVFFDNPVTVNMAIDIKVYATVISRKDRKVVLTSEDLKKRVEFKNIESVHHRHALGLLSRLATFFIMDNAGVEITTKSNAPSGAGLAGSSALNIALCGALSKFTGTNLRKDKLINVAKDVEAALLGVPTGLQDYGAAVYGGVNAFHFPLGGMEREKLADRNRELEKSILLFYSGASRSSGINNWEMMKRVIAKDKKTIHKFVKISECAKEVVAAIKAGNIADVEKAVDMEWKARKALFPQISTKTIDLSITAGKRAGAKSARICGAGGGGCFFLMAEPELHQKVISSVERFGAKNLSFKTCKSGLKLYN</sequence>
<dbReference type="Pfam" id="PF00288">
    <property type="entry name" value="GHMP_kinases_N"/>
    <property type="match status" value="1"/>
</dbReference>
<dbReference type="SUPFAM" id="SSF55060">
    <property type="entry name" value="GHMP Kinase, C-terminal domain"/>
    <property type="match status" value="1"/>
</dbReference>
<dbReference type="InterPro" id="IPR052203">
    <property type="entry name" value="GHMP_Kinase-Related"/>
</dbReference>
<dbReference type="InterPro" id="IPR020568">
    <property type="entry name" value="Ribosomal_Su5_D2-typ_SF"/>
</dbReference>
<dbReference type="Pfam" id="PF08544">
    <property type="entry name" value="GHMP_kinases_C"/>
    <property type="match status" value="1"/>
</dbReference>
<evidence type="ECO:0000256" key="3">
    <source>
        <dbReference type="ARBA" id="ARBA00022777"/>
    </source>
</evidence>